<dbReference type="GO" id="GO:0015920">
    <property type="term" value="P:lipopolysaccharide transport"/>
    <property type="evidence" value="ECO:0007669"/>
    <property type="project" value="TreeGrafter"/>
</dbReference>
<evidence type="ECO:0000313" key="7">
    <source>
        <dbReference type="EMBL" id="SDK67465.1"/>
    </source>
</evidence>
<evidence type="ECO:0000256" key="1">
    <source>
        <dbReference type="ARBA" id="ARBA00004651"/>
    </source>
</evidence>
<dbReference type="RefSeq" id="WP_091472002.1">
    <property type="nucleotide sequence ID" value="NZ_FNFX01000004.1"/>
</dbReference>
<proteinExistence type="predicted"/>
<organism evidence="7 8">
    <name type="scientific">Methylophilus rhizosphaerae</name>
    <dbReference type="NCBI Taxonomy" id="492660"/>
    <lineage>
        <taxon>Bacteria</taxon>
        <taxon>Pseudomonadati</taxon>
        <taxon>Pseudomonadota</taxon>
        <taxon>Betaproteobacteria</taxon>
        <taxon>Nitrosomonadales</taxon>
        <taxon>Methylophilaceae</taxon>
        <taxon>Methylophilus</taxon>
    </lineage>
</organism>
<keyword evidence="5 6" id="KW-0472">Membrane</keyword>
<protein>
    <submittedName>
        <fullName evidence="7">Lipopolysaccharide export system permease protein</fullName>
    </submittedName>
</protein>
<evidence type="ECO:0000256" key="3">
    <source>
        <dbReference type="ARBA" id="ARBA00022692"/>
    </source>
</evidence>
<dbReference type="PANTHER" id="PTHR33529">
    <property type="entry name" value="SLR0882 PROTEIN-RELATED"/>
    <property type="match status" value="1"/>
</dbReference>
<keyword evidence="2" id="KW-1003">Cell membrane</keyword>
<sequence length="364" mass="41021">MTLRILNRYFWREISFNILLVLFGLLAMFSFFDLLQELDSLGKGHYGINSMLTFVALSIPGHIYEVAPVAVLLGIVYTLGAMAANSELIVMRTSGISLIALARILLVIGLVFAIVTFMIGEMIAPLSEKMAQRIRMQATDSVVAQDFKSGLWIKDGSSFVNVNTVLPDSSLVDINIYDFDPQFHLRSISHAENGHFAEDHWILLNVTQTSFRTGRDIQNNSVTSQFFKQTQWESLIRPELLNVLLVLPEKMSAWNLYSFIQHLHRNGQKSTRYQVALWSKLIYPLACLVMVVLALPFGFLQQRAGGISAKIFAGILLGVVYQIMNRVFLHLGVLNDWPPLFSAIGPTILFLLTGLGMLYYVERR</sequence>
<keyword evidence="3 6" id="KW-0812">Transmembrane</keyword>
<dbReference type="Pfam" id="PF03739">
    <property type="entry name" value="LptF_LptG"/>
    <property type="match status" value="1"/>
</dbReference>
<accession>A0A1G9DUC7</accession>
<dbReference type="NCBIfam" id="TIGR04408">
    <property type="entry name" value="LptG_lptG"/>
    <property type="match status" value="1"/>
</dbReference>
<evidence type="ECO:0000256" key="6">
    <source>
        <dbReference type="SAM" id="Phobius"/>
    </source>
</evidence>
<reference evidence="8" key="1">
    <citation type="submission" date="2016-10" db="EMBL/GenBank/DDBJ databases">
        <authorList>
            <person name="Varghese N."/>
            <person name="Submissions S."/>
        </authorList>
    </citation>
    <scope>NUCLEOTIDE SEQUENCE [LARGE SCALE GENOMIC DNA]</scope>
    <source>
        <strain evidence="8">CBMB127</strain>
    </source>
</reference>
<evidence type="ECO:0000256" key="5">
    <source>
        <dbReference type="ARBA" id="ARBA00023136"/>
    </source>
</evidence>
<feature type="transmembrane region" description="Helical" evidence="6">
    <location>
        <begin position="98"/>
        <end position="120"/>
    </location>
</feature>
<dbReference type="AlphaFoldDB" id="A0A1G9DUC7"/>
<evidence type="ECO:0000313" key="8">
    <source>
        <dbReference type="Proteomes" id="UP000198629"/>
    </source>
</evidence>
<feature type="transmembrane region" description="Helical" evidence="6">
    <location>
        <begin position="340"/>
        <end position="361"/>
    </location>
</feature>
<evidence type="ECO:0000256" key="4">
    <source>
        <dbReference type="ARBA" id="ARBA00022989"/>
    </source>
</evidence>
<feature type="transmembrane region" description="Helical" evidence="6">
    <location>
        <begin position="312"/>
        <end position="334"/>
    </location>
</feature>
<dbReference type="STRING" id="492660.SAMN05192566_1985"/>
<keyword evidence="8" id="KW-1185">Reference proteome</keyword>
<name>A0A1G9DUC7_9PROT</name>
<evidence type="ECO:0000256" key="2">
    <source>
        <dbReference type="ARBA" id="ARBA00022475"/>
    </source>
</evidence>
<dbReference type="PANTHER" id="PTHR33529:SF2">
    <property type="entry name" value="LIPOPOLYSACCHARIDE EXPORT SYSTEM PERMEASE PROTEIN LPTG"/>
    <property type="match status" value="1"/>
</dbReference>
<dbReference type="InterPro" id="IPR005495">
    <property type="entry name" value="LptG/LptF_permease"/>
</dbReference>
<dbReference type="GO" id="GO:0055085">
    <property type="term" value="P:transmembrane transport"/>
    <property type="evidence" value="ECO:0007669"/>
    <property type="project" value="InterPro"/>
</dbReference>
<dbReference type="InterPro" id="IPR030923">
    <property type="entry name" value="LptG"/>
</dbReference>
<dbReference type="OrthoDB" id="9776227at2"/>
<keyword evidence="4 6" id="KW-1133">Transmembrane helix</keyword>
<feature type="transmembrane region" description="Helical" evidence="6">
    <location>
        <begin position="281"/>
        <end position="300"/>
    </location>
</feature>
<dbReference type="EMBL" id="FNFX01000004">
    <property type="protein sequence ID" value="SDK67465.1"/>
    <property type="molecule type" value="Genomic_DNA"/>
</dbReference>
<gene>
    <name evidence="7" type="ORF">SAMN05192566_1985</name>
</gene>
<feature type="transmembrane region" description="Helical" evidence="6">
    <location>
        <begin position="14"/>
        <end position="34"/>
    </location>
</feature>
<comment type="subcellular location">
    <subcellularLocation>
        <location evidence="1">Cell membrane</location>
        <topology evidence="1">Multi-pass membrane protein</topology>
    </subcellularLocation>
</comment>
<dbReference type="GO" id="GO:0043190">
    <property type="term" value="C:ATP-binding cassette (ABC) transporter complex"/>
    <property type="evidence" value="ECO:0007669"/>
    <property type="project" value="InterPro"/>
</dbReference>
<dbReference type="Proteomes" id="UP000198629">
    <property type="component" value="Unassembled WGS sequence"/>
</dbReference>